<feature type="transmembrane region" description="Helical" evidence="2">
    <location>
        <begin position="40"/>
        <end position="59"/>
    </location>
</feature>
<evidence type="ECO:0000313" key="4">
    <source>
        <dbReference type="Proteomes" id="UP001596501"/>
    </source>
</evidence>
<dbReference type="RefSeq" id="WP_382225255.1">
    <property type="nucleotide sequence ID" value="NZ_JBHTCA010000014.1"/>
</dbReference>
<accession>A0ABW2QMK7</accession>
<feature type="compositionally biased region" description="Low complexity" evidence="1">
    <location>
        <begin position="174"/>
        <end position="188"/>
    </location>
</feature>
<name>A0ABW2QMK7_9BURK</name>
<sequence length="199" mass="21251">MANPIDQHDDPTVGGKAPLTDRVNVEPPILNGMTVTEAQVIGGVSMVVFLLVGALVFAVTGYWQAILVLGMFGTGGTLWFASQYLAGIKRDRPDGYYTQRMWMWMSDRGLIKSKLITHSGYWELGRSLDLHLSADLDGELPEAISTIAPSATAPADEPANEPLTASGLPAPHPTAKSSNSASSATTRSPLQPSTQWVTT</sequence>
<keyword evidence="2" id="KW-0472">Membrane</keyword>
<proteinExistence type="predicted"/>
<keyword evidence="4" id="KW-1185">Reference proteome</keyword>
<dbReference type="EMBL" id="JBHTCA010000014">
    <property type="protein sequence ID" value="MFC7410339.1"/>
    <property type="molecule type" value="Genomic_DNA"/>
</dbReference>
<feature type="transmembrane region" description="Helical" evidence="2">
    <location>
        <begin position="65"/>
        <end position="86"/>
    </location>
</feature>
<feature type="region of interest" description="Disordered" evidence="1">
    <location>
        <begin position="151"/>
        <end position="199"/>
    </location>
</feature>
<comment type="caution">
    <text evidence="3">The sequence shown here is derived from an EMBL/GenBank/DDBJ whole genome shotgun (WGS) entry which is preliminary data.</text>
</comment>
<evidence type="ECO:0000256" key="2">
    <source>
        <dbReference type="SAM" id="Phobius"/>
    </source>
</evidence>
<gene>
    <name evidence="3" type="ORF">ACFQPB_15850</name>
</gene>
<dbReference type="Proteomes" id="UP001596501">
    <property type="component" value="Unassembled WGS sequence"/>
</dbReference>
<evidence type="ECO:0000256" key="1">
    <source>
        <dbReference type="SAM" id="MobiDB-lite"/>
    </source>
</evidence>
<feature type="compositionally biased region" description="Polar residues" evidence="1">
    <location>
        <begin position="189"/>
        <end position="199"/>
    </location>
</feature>
<feature type="compositionally biased region" description="Basic and acidic residues" evidence="1">
    <location>
        <begin position="1"/>
        <end position="11"/>
    </location>
</feature>
<protein>
    <submittedName>
        <fullName evidence="3">TIGR03750 family conjugal transfer protein</fullName>
    </submittedName>
</protein>
<organism evidence="3 4">
    <name type="scientific">Hydrogenophaga atypica</name>
    <dbReference type="NCBI Taxonomy" id="249409"/>
    <lineage>
        <taxon>Bacteria</taxon>
        <taxon>Pseudomonadati</taxon>
        <taxon>Pseudomonadota</taxon>
        <taxon>Betaproteobacteria</taxon>
        <taxon>Burkholderiales</taxon>
        <taxon>Comamonadaceae</taxon>
        <taxon>Hydrogenophaga</taxon>
    </lineage>
</organism>
<dbReference type="NCBIfam" id="TIGR03750">
    <property type="entry name" value="conj_TIGR03750"/>
    <property type="match status" value="1"/>
</dbReference>
<feature type="region of interest" description="Disordered" evidence="1">
    <location>
        <begin position="1"/>
        <end position="20"/>
    </location>
</feature>
<evidence type="ECO:0000313" key="3">
    <source>
        <dbReference type="EMBL" id="MFC7410339.1"/>
    </source>
</evidence>
<dbReference type="Pfam" id="PF11990">
    <property type="entry name" value="DUF3487"/>
    <property type="match status" value="1"/>
</dbReference>
<dbReference type="InterPro" id="IPR021877">
    <property type="entry name" value="DUF3487"/>
</dbReference>
<keyword evidence="2" id="KW-1133">Transmembrane helix</keyword>
<keyword evidence="2" id="KW-0812">Transmembrane</keyword>
<reference evidence="4" key="1">
    <citation type="journal article" date="2019" name="Int. J. Syst. Evol. Microbiol.">
        <title>The Global Catalogue of Microorganisms (GCM) 10K type strain sequencing project: providing services to taxonomists for standard genome sequencing and annotation.</title>
        <authorList>
            <consortium name="The Broad Institute Genomics Platform"/>
            <consortium name="The Broad Institute Genome Sequencing Center for Infectious Disease"/>
            <person name="Wu L."/>
            <person name="Ma J."/>
        </authorList>
    </citation>
    <scope>NUCLEOTIDE SEQUENCE [LARGE SCALE GENOMIC DNA]</scope>
    <source>
        <strain evidence="4">CGMCC 1.12371</strain>
    </source>
</reference>